<dbReference type="EMBL" id="FNZM01000012">
    <property type="protein sequence ID" value="SEJ99006.1"/>
    <property type="molecule type" value="Genomic_DNA"/>
</dbReference>
<reference evidence="2 3" key="1">
    <citation type="submission" date="2016-10" db="EMBL/GenBank/DDBJ databases">
        <authorList>
            <person name="Varghese N."/>
            <person name="Submissions S."/>
        </authorList>
    </citation>
    <scope>NUCLEOTIDE SEQUENCE [LARGE SCALE GENOMIC DNA]</scope>
    <source>
        <strain evidence="2 3">LMG 22274</strain>
    </source>
</reference>
<accession>A0AAQ1GJ19</accession>
<reference evidence="1 4" key="2">
    <citation type="submission" date="2018-05" db="EMBL/GenBank/DDBJ databases">
        <title>Genomic Encyclopedia of Type Strains, Phase IV (KMG-V): Genome sequencing to study the core and pangenomes of soil and plant-associated prokaryotes.</title>
        <authorList>
            <person name="Whitman W."/>
        </authorList>
    </citation>
    <scope>NUCLEOTIDE SEQUENCE [LARGE SCALE GENOMIC DNA]</scope>
    <source>
        <strain evidence="1 4">SIr-6563</strain>
    </source>
</reference>
<name>A0AAQ1GJ19_9BURK</name>
<evidence type="ECO:0000313" key="3">
    <source>
        <dbReference type="Proteomes" id="UP000183529"/>
    </source>
</evidence>
<organism evidence="2 3">
    <name type="scientific">Paraburkholderia tropica</name>
    <dbReference type="NCBI Taxonomy" id="92647"/>
    <lineage>
        <taxon>Bacteria</taxon>
        <taxon>Pseudomonadati</taxon>
        <taxon>Pseudomonadota</taxon>
        <taxon>Betaproteobacteria</taxon>
        <taxon>Burkholderiales</taxon>
        <taxon>Burkholderiaceae</taxon>
        <taxon>Paraburkholderia</taxon>
    </lineage>
</organism>
<protein>
    <submittedName>
        <fullName evidence="2">Uncharacterized protein</fullName>
    </submittedName>
</protein>
<dbReference type="Proteomes" id="UP000183529">
    <property type="component" value="Unassembled WGS sequence"/>
</dbReference>
<comment type="caution">
    <text evidence="2">The sequence shown here is derived from an EMBL/GenBank/DDBJ whole genome shotgun (WGS) entry which is preliminary data.</text>
</comment>
<dbReference type="AlphaFoldDB" id="A0AAQ1GJ19"/>
<keyword evidence="4" id="KW-1185">Reference proteome</keyword>
<dbReference type="RefSeq" id="WP_111475076.1">
    <property type="nucleotide sequence ID" value="NZ_CADFGN010000004.1"/>
</dbReference>
<evidence type="ECO:0000313" key="1">
    <source>
        <dbReference type="EMBL" id="PXX19130.1"/>
    </source>
</evidence>
<evidence type="ECO:0000313" key="2">
    <source>
        <dbReference type="EMBL" id="SEJ99006.1"/>
    </source>
</evidence>
<dbReference type="Proteomes" id="UP000247515">
    <property type="component" value="Unassembled WGS sequence"/>
</dbReference>
<gene>
    <name evidence="1" type="ORF">C7400_103121</name>
    <name evidence="2" type="ORF">SAMN05216550_112123</name>
</gene>
<dbReference type="EMBL" id="QJJV01000003">
    <property type="protein sequence ID" value="PXX19130.1"/>
    <property type="molecule type" value="Genomic_DNA"/>
</dbReference>
<evidence type="ECO:0000313" key="4">
    <source>
        <dbReference type="Proteomes" id="UP000247515"/>
    </source>
</evidence>
<sequence length="72" mass="7630">MDYEETVTQTATSRLGRHVDVFNALFADGFAAVVLGQPQHGPAVEQVVEQSAAISVKTNECDDLGDPVISAL</sequence>
<proteinExistence type="predicted"/>